<organism evidence="1 2">
    <name type="scientific">Nonlabens ulvanivorans</name>
    <name type="common">Persicivirga ulvanivorans</name>
    <dbReference type="NCBI Taxonomy" id="906888"/>
    <lineage>
        <taxon>Bacteria</taxon>
        <taxon>Pseudomonadati</taxon>
        <taxon>Bacteroidota</taxon>
        <taxon>Flavobacteriia</taxon>
        <taxon>Flavobacteriales</taxon>
        <taxon>Flavobacteriaceae</taxon>
        <taxon>Nonlabens</taxon>
    </lineage>
</organism>
<protein>
    <submittedName>
        <fullName evidence="1">Uncharacterized protein</fullName>
    </submittedName>
</protein>
<dbReference type="AlphaFoldDB" id="A0A090Q8P0"/>
<dbReference type="Proteomes" id="UP000029226">
    <property type="component" value="Unassembled WGS sequence"/>
</dbReference>
<gene>
    <name evidence="1" type="ORF">JCM19314_2588</name>
</gene>
<evidence type="ECO:0000313" key="1">
    <source>
        <dbReference type="EMBL" id="GAK98557.1"/>
    </source>
</evidence>
<sequence>MTQAQPPNDTFAGAIPIIIPVQGATSPQFTLPFTTDGTTDSGQDNVGCSASGNDQFFTWTATELTLTFTSLNPGSPGIAIYDAVSGTQISCSNTFVTNALQSGWALGDNLVIQIYDFNGSSADVAFDLFTIPCPALAV</sequence>
<comment type="caution">
    <text evidence="1">The sequence shown here is derived from an EMBL/GenBank/DDBJ whole genome shotgun (WGS) entry which is preliminary data.</text>
</comment>
<evidence type="ECO:0000313" key="2">
    <source>
        <dbReference type="Proteomes" id="UP000029226"/>
    </source>
</evidence>
<proteinExistence type="predicted"/>
<dbReference type="EMBL" id="BBMM01000001">
    <property type="protein sequence ID" value="GAK98557.1"/>
    <property type="molecule type" value="Genomic_DNA"/>
</dbReference>
<reference evidence="1 2" key="1">
    <citation type="journal article" date="2014" name="Genome Announc.">
        <title>Draft Genome Sequences of Marine Flavobacterium Nonlabens Strains NR17, NR24, NR27, NR32, NR33, and Ara13.</title>
        <authorList>
            <person name="Nakanishi M."/>
            <person name="Meirelles P."/>
            <person name="Suzuki R."/>
            <person name="Takatani N."/>
            <person name="Mino S."/>
            <person name="Suda W."/>
            <person name="Oshima K."/>
            <person name="Hattori M."/>
            <person name="Ohkuma M."/>
            <person name="Hosokawa M."/>
            <person name="Miyashita K."/>
            <person name="Thompson F.L."/>
            <person name="Niwa A."/>
            <person name="Sawabe T."/>
            <person name="Sawabe T."/>
        </authorList>
    </citation>
    <scope>NUCLEOTIDE SEQUENCE [LARGE SCALE GENOMIC DNA]</scope>
    <source>
        <strain evidence="2">JCM19314</strain>
    </source>
</reference>
<accession>A0A090Q8P0</accession>
<name>A0A090Q8P0_NONUL</name>